<dbReference type="SUPFAM" id="SSF55729">
    <property type="entry name" value="Acyl-CoA N-acyltransferases (Nat)"/>
    <property type="match status" value="1"/>
</dbReference>
<dbReference type="InterPro" id="IPR038740">
    <property type="entry name" value="BioF2-like_GNAT_dom"/>
</dbReference>
<dbReference type="RefSeq" id="WP_247245673.1">
    <property type="nucleotide sequence ID" value="NZ_JALJRA010000017.1"/>
</dbReference>
<dbReference type="EMBL" id="JBEPLJ010000017">
    <property type="protein sequence ID" value="MET3587877.1"/>
    <property type="molecule type" value="Genomic_DNA"/>
</dbReference>
<dbReference type="Gene3D" id="3.40.630.30">
    <property type="match status" value="1"/>
</dbReference>
<evidence type="ECO:0000259" key="1">
    <source>
        <dbReference type="Pfam" id="PF13480"/>
    </source>
</evidence>
<organism evidence="2 3">
    <name type="scientific">Pseudorhizobium tarimense</name>
    <dbReference type="NCBI Taxonomy" id="1079109"/>
    <lineage>
        <taxon>Bacteria</taxon>
        <taxon>Pseudomonadati</taxon>
        <taxon>Pseudomonadota</taxon>
        <taxon>Alphaproteobacteria</taxon>
        <taxon>Hyphomicrobiales</taxon>
        <taxon>Rhizobiaceae</taxon>
        <taxon>Rhizobium/Agrobacterium group</taxon>
        <taxon>Pseudorhizobium</taxon>
    </lineage>
</organism>
<evidence type="ECO:0000313" key="3">
    <source>
        <dbReference type="Proteomes" id="UP001549031"/>
    </source>
</evidence>
<keyword evidence="3" id="KW-1185">Reference proteome</keyword>
<feature type="domain" description="BioF2-like acetyltransferase" evidence="1">
    <location>
        <begin position="185"/>
        <end position="332"/>
    </location>
</feature>
<name>A0ABV2HBE6_9HYPH</name>
<dbReference type="Pfam" id="PF13480">
    <property type="entry name" value="Acetyltransf_6"/>
    <property type="match status" value="1"/>
</dbReference>
<reference evidence="2 3" key="1">
    <citation type="submission" date="2024-06" db="EMBL/GenBank/DDBJ databases">
        <title>Genomic Encyclopedia of Type Strains, Phase IV (KMG-IV): sequencing the most valuable type-strain genomes for metagenomic binning, comparative biology and taxonomic classification.</title>
        <authorList>
            <person name="Goeker M."/>
        </authorList>
    </citation>
    <scope>NUCLEOTIDE SEQUENCE [LARGE SCALE GENOMIC DNA]</scope>
    <source>
        <strain evidence="2 3">DSM 105042</strain>
    </source>
</reference>
<sequence length="399" mass="44764">MNHLSSIEPRSRFNLVARRHEKLETIEGLWRAMSAEGTTTAFQQIEWVKAVCKCLLEPACETPFFVEISDAHSAKTLMLMPFVLIRKRNYSAIEYLGMNVCDISAPVLGSLDVSPQSFGQTLWDALASVLPKADFVHIDHIPTFIQERPNPLASLPGIRAGAKRSYDVAIDGDPETIVNRLVNNQTRRILKTSARRMAERGQVSFVAASTEADIDTLFPVMVSQRLDRFRELGRFDFLEKPEVQAFYRNAAMASLGGRGPAQLFGLSVNGEWIATTYTLVHANTIHLAIVTMADASWHPCSPGMANIAHYVRWAREQGITMVDFSIGDLAYKTGFGGQPRDRYTFWKPLTIKGRFIVNIRHGSARLKQAIKDHPALSHFTRRAIQLYRGRNQSHGQPLT</sequence>
<evidence type="ECO:0000313" key="2">
    <source>
        <dbReference type="EMBL" id="MET3587877.1"/>
    </source>
</evidence>
<accession>A0ABV2HBE6</accession>
<protein>
    <submittedName>
        <fullName evidence="2">CelD/BcsL family acetyltransferase involved in cellulose biosynthesis</fullName>
    </submittedName>
</protein>
<comment type="caution">
    <text evidence="2">The sequence shown here is derived from an EMBL/GenBank/DDBJ whole genome shotgun (WGS) entry which is preliminary data.</text>
</comment>
<gene>
    <name evidence="2" type="ORF">ABID21_004009</name>
</gene>
<proteinExistence type="predicted"/>
<dbReference type="InterPro" id="IPR016181">
    <property type="entry name" value="Acyl_CoA_acyltransferase"/>
</dbReference>
<dbReference type="Proteomes" id="UP001549031">
    <property type="component" value="Unassembled WGS sequence"/>
</dbReference>